<evidence type="ECO:0000256" key="1">
    <source>
        <dbReference type="ARBA" id="ARBA00004167"/>
    </source>
</evidence>
<dbReference type="SUPFAM" id="SSF56854">
    <property type="entry name" value="Bcl-2 inhibitors of programmed cell death"/>
    <property type="match status" value="1"/>
</dbReference>
<evidence type="ECO:0000256" key="2">
    <source>
        <dbReference type="ARBA" id="ARBA00009458"/>
    </source>
</evidence>
<dbReference type="InterPro" id="IPR036834">
    <property type="entry name" value="Bcl-2-like_sf"/>
</dbReference>
<keyword evidence="10" id="KW-1185">Reference proteome</keyword>
<comment type="similarity">
    <text evidence="2">Belongs to the Bcl-2 family.</text>
</comment>
<dbReference type="EnsemblMetazoa" id="XM_038195194.1">
    <property type="protein sequence ID" value="XP_038051122.1"/>
    <property type="gene ID" value="LOC119724234"/>
</dbReference>
<dbReference type="GO" id="GO:0001836">
    <property type="term" value="P:release of cytochrome c from mitochondria"/>
    <property type="evidence" value="ECO:0007669"/>
    <property type="project" value="TreeGrafter"/>
</dbReference>
<accession>A0A913ZH59</accession>
<evidence type="ECO:0000256" key="4">
    <source>
        <dbReference type="ARBA" id="ARBA00022703"/>
    </source>
</evidence>
<dbReference type="GO" id="GO:0005741">
    <property type="term" value="C:mitochondrial outer membrane"/>
    <property type="evidence" value="ECO:0007669"/>
    <property type="project" value="TreeGrafter"/>
</dbReference>
<organism evidence="9 10">
    <name type="scientific">Patiria miniata</name>
    <name type="common">Bat star</name>
    <name type="synonym">Asterina miniata</name>
    <dbReference type="NCBI Taxonomy" id="46514"/>
    <lineage>
        <taxon>Eukaryota</taxon>
        <taxon>Metazoa</taxon>
        <taxon>Echinodermata</taxon>
        <taxon>Eleutherozoa</taxon>
        <taxon>Asterozoa</taxon>
        <taxon>Asteroidea</taxon>
        <taxon>Valvatacea</taxon>
        <taxon>Valvatida</taxon>
        <taxon>Asterinidae</taxon>
        <taxon>Patiria</taxon>
    </lineage>
</organism>
<dbReference type="GO" id="GO:0051400">
    <property type="term" value="F:BH domain binding"/>
    <property type="evidence" value="ECO:0007669"/>
    <property type="project" value="TreeGrafter"/>
</dbReference>
<dbReference type="InterPro" id="IPR002475">
    <property type="entry name" value="Bcl2-like"/>
</dbReference>
<dbReference type="PANTHER" id="PTHR11256:SF48">
    <property type="entry name" value="BCL-2-RELATED OVARIAN KILLER PROTEIN"/>
    <property type="match status" value="1"/>
</dbReference>
<dbReference type="InterPro" id="IPR046371">
    <property type="entry name" value="Bcl-2_BH1-3"/>
</dbReference>
<dbReference type="EnsemblMetazoa" id="XM_038195195.1">
    <property type="protein sequence ID" value="XP_038051123.1"/>
    <property type="gene ID" value="LOC119724234"/>
</dbReference>
<dbReference type="CDD" id="cd06845">
    <property type="entry name" value="Bcl-2_like"/>
    <property type="match status" value="1"/>
</dbReference>
<dbReference type="SMART" id="SM00337">
    <property type="entry name" value="BCL"/>
    <property type="match status" value="1"/>
</dbReference>
<name>A0A913ZH59_PATMI</name>
<feature type="domain" description="Bcl-2 Bcl-2 homology region 1-3" evidence="8">
    <location>
        <begin position="130"/>
        <end position="231"/>
    </location>
</feature>
<dbReference type="GO" id="GO:0042981">
    <property type="term" value="P:regulation of apoptotic process"/>
    <property type="evidence" value="ECO:0007669"/>
    <property type="project" value="InterPro"/>
</dbReference>
<evidence type="ECO:0000259" key="8">
    <source>
        <dbReference type="SMART" id="SM00337"/>
    </source>
</evidence>
<keyword evidence="5 7" id="KW-1133">Transmembrane helix</keyword>
<dbReference type="Gene3D" id="1.10.437.10">
    <property type="entry name" value="Blc2-like"/>
    <property type="match status" value="1"/>
</dbReference>
<proteinExistence type="inferred from homology"/>
<dbReference type="Proteomes" id="UP000887568">
    <property type="component" value="Unplaced"/>
</dbReference>
<dbReference type="OrthoDB" id="5947850at2759"/>
<keyword evidence="6 7" id="KW-0472">Membrane</keyword>
<dbReference type="Pfam" id="PF00452">
    <property type="entry name" value="Bcl-2"/>
    <property type="match status" value="1"/>
</dbReference>
<evidence type="ECO:0000313" key="10">
    <source>
        <dbReference type="Proteomes" id="UP000887568"/>
    </source>
</evidence>
<evidence type="ECO:0000256" key="6">
    <source>
        <dbReference type="ARBA" id="ARBA00023136"/>
    </source>
</evidence>
<dbReference type="PROSITE" id="PS50062">
    <property type="entry name" value="BCL2_FAMILY"/>
    <property type="match status" value="1"/>
</dbReference>
<evidence type="ECO:0000256" key="5">
    <source>
        <dbReference type="ARBA" id="ARBA00022989"/>
    </source>
</evidence>
<comment type="subcellular location">
    <subcellularLocation>
        <location evidence="1">Membrane</location>
        <topology evidence="1">Single-pass membrane protein</topology>
    </subcellularLocation>
</comment>
<sequence>MTGGKKISKTRRISRSSMSASFLIKERWKTSSERLSEAVELVSTFLNEQAIKAATFVGLGKIFETPHTEEMVVQQSRVLCRDYIFTKLRENSLLKHDIYPPGLEVSDVVRACQPKGHDKACGACDVSRELITITQEFDKMYPYLFKDVCSYLHVNFQTGAQMQTVFTAVAAELFRRSITWARVVALFAFAGALVVECVEQGHVNYANIVVDSMQKFTRRRLAAWIVKQGGWPAMVHHVQSYRVSASRLWFLSVIGAAVGITLTLGFP</sequence>
<evidence type="ECO:0000256" key="3">
    <source>
        <dbReference type="ARBA" id="ARBA00022692"/>
    </source>
</evidence>
<feature type="transmembrane region" description="Helical" evidence="7">
    <location>
        <begin position="248"/>
        <end position="266"/>
    </location>
</feature>
<protein>
    <recommendedName>
        <fullName evidence="8">Bcl-2 Bcl-2 homology region 1-3 domain-containing protein</fullName>
    </recommendedName>
</protein>
<reference evidence="9" key="1">
    <citation type="submission" date="2022-11" db="UniProtKB">
        <authorList>
            <consortium name="EnsemblMetazoa"/>
        </authorList>
    </citation>
    <scope>IDENTIFICATION</scope>
</reference>
<dbReference type="PRINTS" id="PR01862">
    <property type="entry name" value="BCL2FAMILY"/>
</dbReference>
<dbReference type="GO" id="GO:0008630">
    <property type="term" value="P:intrinsic apoptotic signaling pathway in response to DNA damage"/>
    <property type="evidence" value="ECO:0007669"/>
    <property type="project" value="TreeGrafter"/>
</dbReference>
<evidence type="ECO:0000313" key="9">
    <source>
        <dbReference type="EnsemblMetazoa" id="XP_038051122.1"/>
    </source>
</evidence>
<dbReference type="AlphaFoldDB" id="A0A913ZH59"/>
<keyword evidence="4" id="KW-0053">Apoptosis</keyword>
<dbReference type="RefSeq" id="XP_038051122.1">
    <property type="nucleotide sequence ID" value="XM_038195194.1"/>
</dbReference>
<dbReference type="RefSeq" id="XP_038051123.1">
    <property type="nucleotide sequence ID" value="XM_038195195.1"/>
</dbReference>
<dbReference type="PANTHER" id="PTHR11256">
    <property type="entry name" value="BCL-2 RELATED"/>
    <property type="match status" value="1"/>
</dbReference>
<dbReference type="OMA" id="VYVMKEQ"/>
<dbReference type="GO" id="GO:0097192">
    <property type="term" value="P:extrinsic apoptotic signaling pathway in absence of ligand"/>
    <property type="evidence" value="ECO:0007669"/>
    <property type="project" value="TreeGrafter"/>
</dbReference>
<dbReference type="GeneID" id="119724234"/>
<dbReference type="InterPro" id="IPR026298">
    <property type="entry name" value="Bcl-2_fam"/>
</dbReference>
<keyword evidence="3 7" id="KW-0812">Transmembrane</keyword>
<evidence type="ECO:0000256" key="7">
    <source>
        <dbReference type="SAM" id="Phobius"/>
    </source>
</evidence>